<dbReference type="SUPFAM" id="SSF50022">
    <property type="entry name" value="ISP domain"/>
    <property type="match status" value="1"/>
</dbReference>
<dbReference type="GO" id="GO:0051537">
    <property type="term" value="F:2 iron, 2 sulfur cluster binding"/>
    <property type="evidence" value="ECO:0007669"/>
    <property type="project" value="UniProtKB-KW"/>
</dbReference>
<evidence type="ECO:0000313" key="7">
    <source>
        <dbReference type="EMBL" id="AUR51342.1"/>
    </source>
</evidence>
<dbReference type="Gene3D" id="3.90.380.10">
    <property type="entry name" value="Naphthalene 1,2-dioxygenase Alpha Subunit, Chain A, domain 1"/>
    <property type="match status" value="1"/>
</dbReference>
<keyword evidence="7" id="KW-0223">Dioxygenase</keyword>
<name>A0A2I7N4F3_9NEIS</name>
<reference evidence="8" key="1">
    <citation type="submission" date="2017-11" db="EMBL/GenBank/DDBJ databases">
        <authorList>
            <person name="Chan K.G."/>
            <person name="Lee L.S."/>
        </authorList>
    </citation>
    <scope>NUCLEOTIDE SEQUENCE [LARGE SCALE GENOMIC DNA]</scope>
    <source>
        <strain evidence="8">DSM 100970</strain>
    </source>
</reference>
<protein>
    <submittedName>
        <fullName evidence="7">Aromatic ring-hydroxylating dioxygenase subunit alpha</fullName>
    </submittedName>
</protein>
<dbReference type="GO" id="GO:0051213">
    <property type="term" value="F:dioxygenase activity"/>
    <property type="evidence" value="ECO:0007669"/>
    <property type="project" value="UniProtKB-KW"/>
</dbReference>
<dbReference type="InterPro" id="IPR050584">
    <property type="entry name" value="Cholesterol_7-desaturase"/>
</dbReference>
<dbReference type="Gene3D" id="2.102.10.10">
    <property type="entry name" value="Rieske [2Fe-2S] iron-sulphur domain"/>
    <property type="match status" value="1"/>
</dbReference>
<evidence type="ECO:0000256" key="3">
    <source>
        <dbReference type="ARBA" id="ARBA00023002"/>
    </source>
</evidence>
<evidence type="ECO:0000256" key="1">
    <source>
        <dbReference type="ARBA" id="ARBA00022714"/>
    </source>
</evidence>
<gene>
    <name evidence="7" type="ORF">CUN60_03180</name>
</gene>
<sequence>MSESVTLSGFDGFPSGWYAILHISELPKSKPFACIRFGIPLVIWKDSSEVVVMEDRCPHRSAKLSLGKICDNKIRCPFHGFEFSKDGSCTHAPEFNKAIPKLMVKKYPSRVTLDMIWVMFGNPSGVDDISPLENVFNSFNGNYSFFSKKWDSYITRCIENQLDYTHLAEVHKTTIGRNFVMPQNPRFEQTDSSIITYQRDGDSSPSTIYVYPNSWILNISDKMKIIAYFVPVSQNQSIIYIFTFRGFLTAKPIKPIIDFVMNISNKIILKQDQKVVESQASWNYKLEDEVLMKHDKAIKLFRNMWKSRQQKHS</sequence>
<dbReference type="AlphaFoldDB" id="A0A2I7N4F3"/>
<organism evidence="7 8">
    <name type="scientific">Aquella oligotrophica</name>
    <dbReference type="NCBI Taxonomy" id="2067065"/>
    <lineage>
        <taxon>Bacteria</taxon>
        <taxon>Pseudomonadati</taxon>
        <taxon>Pseudomonadota</taxon>
        <taxon>Betaproteobacteria</taxon>
        <taxon>Neisseriales</taxon>
        <taxon>Neisseriaceae</taxon>
        <taxon>Aquella</taxon>
    </lineage>
</organism>
<proteinExistence type="predicted"/>
<keyword evidence="1" id="KW-0001">2Fe-2S</keyword>
<keyword evidence="5" id="KW-0411">Iron-sulfur</keyword>
<dbReference type="InterPro" id="IPR044043">
    <property type="entry name" value="VanA_C_cat"/>
</dbReference>
<dbReference type="OrthoDB" id="9790995at2"/>
<dbReference type="PROSITE" id="PS51296">
    <property type="entry name" value="RIESKE"/>
    <property type="match status" value="1"/>
</dbReference>
<evidence type="ECO:0000259" key="6">
    <source>
        <dbReference type="PROSITE" id="PS51296"/>
    </source>
</evidence>
<dbReference type="PANTHER" id="PTHR21266">
    <property type="entry name" value="IRON-SULFUR DOMAIN CONTAINING PROTEIN"/>
    <property type="match status" value="1"/>
</dbReference>
<feature type="domain" description="Rieske" evidence="6">
    <location>
        <begin position="17"/>
        <end position="118"/>
    </location>
</feature>
<keyword evidence="3" id="KW-0560">Oxidoreductase</keyword>
<evidence type="ECO:0000313" key="8">
    <source>
        <dbReference type="Proteomes" id="UP000236655"/>
    </source>
</evidence>
<accession>A0A2I7N4F3</accession>
<dbReference type="Pfam" id="PF00355">
    <property type="entry name" value="Rieske"/>
    <property type="match status" value="1"/>
</dbReference>
<dbReference type="EMBL" id="CP024847">
    <property type="protein sequence ID" value="AUR51342.1"/>
    <property type="molecule type" value="Genomic_DNA"/>
</dbReference>
<dbReference type="GO" id="GO:0046872">
    <property type="term" value="F:metal ion binding"/>
    <property type="evidence" value="ECO:0007669"/>
    <property type="project" value="UniProtKB-KW"/>
</dbReference>
<evidence type="ECO:0000256" key="5">
    <source>
        <dbReference type="ARBA" id="ARBA00023014"/>
    </source>
</evidence>
<keyword evidence="2" id="KW-0479">Metal-binding</keyword>
<dbReference type="InterPro" id="IPR017941">
    <property type="entry name" value="Rieske_2Fe-2S"/>
</dbReference>
<keyword evidence="8" id="KW-1185">Reference proteome</keyword>
<dbReference type="KEGG" id="nba:CUN60_03180"/>
<dbReference type="PANTHER" id="PTHR21266:SF59">
    <property type="entry name" value="BLR4922 PROTEIN"/>
    <property type="match status" value="1"/>
</dbReference>
<dbReference type="InterPro" id="IPR036922">
    <property type="entry name" value="Rieske_2Fe-2S_sf"/>
</dbReference>
<dbReference type="CDD" id="cd03469">
    <property type="entry name" value="Rieske_RO_Alpha_N"/>
    <property type="match status" value="1"/>
</dbReference>
<dbReference type="RefSeq" id="WP_102950642.1">
    <property type="nucleotide sequence ID" value="NZ_CP024847.1"/>
</dbReference>
<dbReference type="SUPFAM" id="SSF55961">
    <property type="entry name" value="Bet v1-like"/>
    <property type="match status" value="1"/>
</dbReference>
<evidence type="ECO:0000256" key="4">
    <source>
        <dbReference type="ARBA" id="ARBA00023004"/>
    </source>
</evidence>
<dbReference type="Pfam" id="PF19112">
    <property type="entry name" value="VanA_C"/>
    <property type="match status" value="1"/>
</dbReference>
<dbReference type="Proteomes" id="UP000236655">
    <property type="component" value="Chromosome"/>
</dbReference>
<keyword evidence="4" id="KW-0408">Iron</keyword>
<evidence type="ECO:0000256" key="2">
    <source>
        <dbReference type="ARBA" id="ARBA00022723"/>
    </source>
</evidence>